<gene>
    <name evidence="1" type="ORF">H4Q32_024240</name>
</gene>
<dbReference type="Proteomes" id="UP000830375">
    <property type="component" value="Unassembled WGS sequence"/>
</dbReference>
<evidence type="ECO:0000313" key="1">
    <source>
        <dbReference type="EMBL" id="KAI2655646.1"/>
    </source>
</evidence>
<organism evidence="1 2">
    <name type="scientific">Labeo rohita</name>
    <name type="common">Indian major carp</name>
    <name type="synonym">Cyprinus rohita</name>
    <dbReference type="NCBI Taxonomy" id="84645"/>
    <lineage>
        <taxon>Eukaryota</taxon>
        <taxon>Metazoa</taxon>
        <taxon>Chordata</taxon>
        <taxon>Craniata</taxon>
        <taxon>Vertebrata</taxon>
        <taxon>Euteleostomi</taxon>
        <taxon>Actinopterygii</taxon>
        <taxon>Neopterygii</taxon>
        <taxon>Teleostei</taxon>
        <taxon>Ostariophysi</taxon>
        <taxon>Cypriniformes</taxon>
        <taxon>Cyprinidae</taxon>
        <taxon>Labeoninae</taxon>
        <taxon>Labeonini</taxon>
        <taxon>Labeo</taxon>
    </lineage>
</organism>
<keyword evidence="2" id="KW-1185">Reference proteome</keyword>
<dbReference type="PANTHER" id="PTHR11505">
    <property type="entry name" value="L1 TRANSPOSABLE ELEMENT-RELATED"/>
    <property type="match status" value="1"/>
</dbReference>
<dbReference type="InterPro" id="IPR042566">
    <property type="entry name" value="L1_C"/>
</dbReference>
<protein>
    <submittedName>
        <fullName evidence="1">LINE-1 type transposase domain-containing protein 1</fullName>
    </submittedName>
</protein>
<dbReference type="Gene3D" id="3.30.250.20">
    <property type="entry name" value="L1 transposable element, C-terminal domain"/>
    <property type="match status" value="1"/>
</dbReference>
<proteinExistence type="predicted"/>
<sequence length="88" mass="10413">MRKSAADANSTPRVMIVKFLDYRDKEHVMHAARTKKDVLFQNLRIMFFPDLSAEVNKQRRQFDKVKKKLRAKGLMYGFIIPVRLRVTC</sequence>
<name>A0ABQ8M075_LABRO</name>
<dbReference type="EMBL" id="JACTAM010000016">
    <property type="protein sequence ID" value="KAI2655646.1"/>
    <property type="molecule type" value="Genomic_DNA"/>
</dbReference>
<accession>A0ABQ8M075</accession>
<reference evidence="1 2" key="1">
    <citation type="submission" date="2022-01" db="EMBL/GenBank/DDBJ databases">
        <title>A high-quality chromosome-level genome assembly of rohu carp, Labeo rohita.</title>
        <authorList>
            <person name="Arick M.A. II"/>
            <person name="Hsu C.-Y."/>
            <person name="Magbanua Z."/>
            <person name="Pechanova O."/>
            <person name="Grover C."/>
            <person name="Miller E."/>
            <person name="Thrash A."/>
            <person name="Ezzel L."/>
            <person name="Alam S."/>
            <person name="Benzie J."/>
            <person name="Hamilton M."/>
            <person name="Karsi A."/>
            <person name="Lawrence M.L."/>
            <person name="Peterson D.G."/>
        </authorList>
    </citation>
    <scope>NUCLEOTIDE SEQUENCE [LARGE SCALE GENOMIC DNA]</scope>
    <source>
        <strain evidence="2">BAU-BD-2019</strain>
        <tissue evidence="1">Blood</tissue>
    </source>
</reference>
<evidence type="ECO:0000313" key="2">
    <source>
        <dbReference type="Proteomes" id="UP000830375"/>
    </source>
</evidence>
<dbReference type="InterPro" id="IPR004244">
    <property type="entry name" value="Transposase_22"/>
</dbReference>
<comment type="caution">
    <text evidence="1">The sequence shown here is derived from an EMBL/GenBank/DDBJ whole genome shotgun (WGS) entry which is preliminary data.</text>
</comment>